<name>A0A3D8MFG3_9ALTE</name>
<dbReference type="Gene3D" id="3.40.50.880">
    <property type="match status" value="1"/>
</dbReference>
<reference evidence="4" key="1">
    <citation type="submission" date="2018-08" db="EMBL/GenBank/DDBJ databases">
        <authorList>
            <person name="Zhang J."/>
            <person name="Du Z.-J."/>
        </authorList>
    </citation>
    <scope>NUCLEOTIDE SEQUENCE [LARGE SCALE GENOMIC DNA]</scope>
    <source>
        <strain evidence="4">KCTC 52655</strain>
    </source>
</reference>
<dbReference type="EMBL" id="QRHA01000001">
    <property type="protein sequence ID" value="RDV29366.1"/>
    <property type="molecule type" value="Genomic_DNA"/>
</dbReference>
<feature type="domain" description="ThuA-like" evidence="2">
    <location>
        <begin position="27"/>
        <end position="239"/>
    </location>
</feature>
<dbReference type="PANTHER" id="PTHR40469:SF2">
    <property type="entry name" value="GALACTOSE-BINDING DOMAIN-LIKE SUPERFAMILY PROTEIN"/>
    <property type="match status" value="1"/>
</dbReference>
<accession>A0A3D8MFG3</accession>
<evidence type="ECO:0000256" key="1">
    <source>
        <dbReference type="SAM" id="SignalP"/>
    </source>
</evidence>
<dbReference type="SUPFAM" id="SSF52317">
    <property type="entry name" value="Class I glutamine amidotransferase-like"/>
    <property type="match status" value="1"/>
</dbReference>
<dbReference type="InterPro" id="IPR029010">
    <property type="entry name" value="ThuA-like"/>
</dbReference>
<dbReference type="Pfam" id="PF06283">
    <property type="entry name" value="ThuA"/>
    <property type="match status" value="1"/>
</dbReference>
<dbReference type="PROSITE" id="PS51257">
    <property type="entry name" value="PROKAR_LIPOPROTEIN"/>
    <property type="match status" value="1"/>
</dbReference>
<keyword evidence="4" id="KW-1185">Reference proteome</keyword>
<dbReference type="Proteomes" id="UP000256561">
    <property type="component" value="Unassembled WGS sequence"/>
</dbReference>
<evidence type="ECO:0000313" key="3">
    <source>
        <dbReference type="EMBL" id="RDV29366.1"/>
    </source>
</evidence>
<dbReference type="InterPro" id="IPR029062">
    <property type="entry name" value="Class_I_gatase-like"/>
</dbReference>
<keyword evidence="1" id="KW-0732">Signal</keyword>
<evidence type="ECO:0000259" key="2">
    <source>
        <dbReference type="Pfam" id="PF06283"/>
    </source>
</evidence>
<dbReference type="PANTHER" id="PTHR40469">
    <property type="entry name" value="SECRETED GLYCOSYL HYDROLASE"/>
    <property type="match status" value="1"/>
</dbReference>
<dbReference type="AlphaFoldDB" id="A0A3D8MFG3"/>
<evidence type="ECO:0000313" key="4">
    <source>
        <dbReference type="Proteomes" id="UP000256561"/>
    </source>
</evidence>
<dbReference type="OrthoDB" id="338827at2"/>
<organism evidence="3 4">
    <name type="scientific">Alteromonas aestuariivivens</name>
    <dbReference type="NCBI Taxonomy" id="1938339"/>
    <lineage>
        <taxon>Bacteria</taxon>
        <taxon>Pseudomonadati</taxon>
        <taxon>Pseudomonadota</taxon>
        <taxon>Gammaproteobacteria</taxon>
        <taxon>Alteromonadales</taxon>
        <taxon>Alteromonadaceae</taxon>
        <taxon>Alteromonas/Salinimonas group</taxon>
        <taxon>Alteromonas</taxon>
    </lineage>
</organism>
<sequence>MKCLPRFMLCFVVLLCACQATPQTKSILVFTKTEGFRHKAIEPAVAALTQSTPRYGYQLVVTENASDFNPQNLSRYATVMFLLTTGDVLDEQQQHAFENYISNGGSFVGVHSATDTEKRWPWYGQLVGARFIGHPNHPNVREGLVHPDGHPHPSIEFLPDPWLKEDEWYELEYLNPAIQALLWVDETSYKRSDENAKQSLRPLAWELSIGKGRVFYTALGHTAESYQDPLFLQHLWGGIIAVNQPPVPQ</sequence>
<protein>
    <submittedName>
        <fullName evidence="3">ThuA domain-containing protein</fullName>
    </submittedName>
</protein>
<feature type="chain" id="PRO_5017596295" evidence="1">
    <location>
        <begin position="23"/>
        <end position="249"/>
    </location>
</feature>
<proteinExistence type="predicted"/>
<comment type="caution">
    <text evidence="3">The sequence shown here is derived from an EMBL/GenBank/DDBJ whole genome shotgun (WGS) entry which is preliminary data.</text>
</comment>
<gene>
    <name evidence="3" type="ORF">DXV75_02655</name>
</gene>
<feature type="signal peptide" evidence="1">
    <location>
        <begin position="1"/>
        <end position="22"/>
    </location>
</feature>